<comment type="caution">
    <text evidence="2">The sequence shown here is derived from an EMBL/GenBank/DDBJ whole genome shotgun (WGS) entry which is preliminary data.</text>
</comment>
<evidence type="ECO:0000313" key="3">
    <source>
        <dbReference type="Proteomes" id="UP000237105"/>
    </source>
</evidence>
<name>A0A2P5DZA3_PARAD</name>
<organism evidence="2 3">
    <name type="scientific">Parasponia andersonii</name>
    <name type="common">Sponia andersonii</name>
    <dbReference type="NCBI Taxonomy" id="3476"/>
    <lineage>
        <taxon>Eukaryota</taxon>
        <taxon>Viridiplantae</taxon>
        <taxon>Streptophyta</taxon>
        <taxon>Embryophyta</taxon>
        <taxon>Tracheophyta</taxon>
        <taxon>Spermatophyta</taxon>
        <taxon>Magnoliopsida</taxon>
        <taxon>eudicotyledons</taxon>
        <taxon>Gunneridae</taxon>
        <taxon>Pentapetalae</taxon>
        <taxon>rosids</taxon>
        <taxon>fabids</taxon>
        <taxon>Rosales</taxon>
        <taxon>Cannabaceae</taxon>
        <taxon>Parasponia</taxon>
    </lineage>
</organism>
<accession>A0A2P5DZA3</accession>
<sequence length="164" mass="19170">MAHAKGMGNRQTPIITPQQSKKRQSLEHVTVRESKQRKTRSNFTGPATSFMRSSKSCANDLETWRRQKFRNISKTILNIRTELKALYSGDANTKFFHSKFSQRKKKNLITGIEDEDERWRAKTEGFSSVIEQYFSEICNSHRLSEEELNQVLQDVEHRVSDEMN</sequence>
<dbReference type="OrthoDB" id="1938551at2759"/>
<feature type="region of interest" description="Disordered" evidence="1">
    <location>
        <begin position="1"/>
        <end position="49"/>
    </location>
</feature>
<proteinExistence type="predicted"/>
<reference evidence="3" key="1">
    <citation type="submission" date="2016-06" db="EMBL/GenBank/DDBJ databases">
        <title>Parallel loss of symbiosis genes in relatives of nitrogen-fixing non-legume Parasponia.</title>
        <authorList>
            <person name="Van Velzen R."/>
            <person name="Holmer R."/>
            <person name="Bu F."/>
            <person name="Rutten L."/>
            <person name="Van Zeijl A."/>
            <person name="Liu W."/>
            <person name="Santuari L."/>
            <person name="Cao Q."/>
            <person name="Sharma T."/>
            <person name="Shen D."/>
            <person name="Roswanjaya Y."/>
            <person name="Wardhani T."/>
            <person name="Kalhor M.S."/>
            <person name="Jansen J."/>
            <person name="Van den Hoogen J."/>
            <person name="Gungor B."/>
            <person name="Hartog M."/>
            <person name="Hontelez J."/>
            <person name="Verver J."/>
            <person name="Yang W.-C."/>
            <person name="Schijlen E."/>
            <person name="Repin R."/>
            <person name="Schilthuizen M."/>
            <person name="Schranz E."/>
            <person name="Heidstra R."/>
            <person name="Miyata K."/>
            <person name="Fedorova E."/>
            <person name="Kohlen W."/>
            <person name="Bisseling T."/>
            <person name="Smit S."/>
            <person name="Geurts R."/>
        </authorList>
    </citation>
    <scope>NUCLEOTIDE SEQUENCE [LARGE SCALE GENOMIC DNA]</scope>
    <source>
        <strain evidence="3">cv. WU1-14</strain>
    </source>
</reference>
<evidence type="ECO:0000313" key="2">
    <source>
        <dbReference type="EMBL" id="PON78625.1"/>
    </source>
</evidence>
<dbReference type="AlphaFoldDB" id="A0A2P5DZA3"/>
<keyword evidence="3" id="KW-1185">Reference proteome</keyword>
<gene>
    <name evidence="2" type="ORF">PanWU01x14_018830</name>
</gene>
<dbReference type="EMBL" id="JXTB01000008">
    <property type="protein sequence ID" value="PON78625.1"/>
    <property type="molecule type" value="Genomic_DNA"/>
</dbReference>
<evidence type="ECO:0000256" key="1">
    <source>
        <dbReference type="SAM" id="MobiDB-lite"/>
    </source>
</evidence>
<feature type="compositionally biased region" description="Basic and acidic residues" evidence="1">
    <location>
        <begin position="24"/>
        <end position="36"/>
    </location>
</feature>
<dbReference type="Proteomes" id="UP000237105">
    <property type="component" value="Unassembled WGS sequence"/>
</dbReference>
<protein>
    <submittedName>
        <fullName evidence="2">Uncharacterized protein</fullName>
    </submittedName>
</protein>
<feature type="compositionally biased region" description="Polar residues" evidence="1">
    <location>
        <begin position="9"/>
        <end position="19"/>
    </location>
</feature>